<feature type="chain" id="PRO_5011732883" evidence="2">
    <location>
        <begin position="34"/>
        <end position="795"/>
    </location>
</feature>
<evidence type="ECO:0000313" key="4">
    <source>
        <dbReference type="Proteomes" id="UP000199022"/>
    </source>
</evidence>
<evidence type="ECO:0000256" key="2">
    <source>
        <dbReference type="SAM" id="SignalP"/>
    </source>
</evidence>
<feature type="region of interest" description="Disordered" evidence="1">
    <location>
        <begin position="115"/>
        <end position="134"/>
    </location>
</feature>
<dbReference type="STRING" id="1225127.SAMN05661030_1200"/>
<dbReference type="InterPro" id="IPR006311">
    <property type="entry name" value="TAT_signal"/>
</dbReference>
<dbReference type="AlphaFoldDB" id="A0A1I1JV42"/>
<gene>
    <name evidence="3" type="ORF">SAMN05661030_1200</name>
</gene>
<dbReference type="Pfam" id="PF08310">
    <property type="entry name" value="LGFP"/>
    <property type="match status" value="5"/>
</dbReference>
<evidence type="ECO:0000256" key="1">
    <source>
        <dbReference type="SAM" id="MobiDB-lite"/>
    </source>
</evidence>
<feature type="compositionally biased region" description="Basic and acidic residues" evidence="1">
    <location>
        <begin position="117"/>
        <end position="134"/>
    </location>
</feature>
<evidence type="ECO:0000313" key="3">
    <source>
        <dbReference type="EMBL" id="SFC52507.1"/>
    </source>
</evidence>
<keyword evidence="4" id="KW-1185">Reference proteome</keyword>
<feature type="signal peptide" evidence="2">
    <location>
        <begin position="1"/>
        <end position="33"/>
    </location>
</feature>
<proteinExistence type="predicted"/>
<dbReference type="GO" id="GO:0008237">
    <property type="term" value="F:metallopeptidase activity"/>
    <property type="evidence" value="ECO:0007669"/>
    <property type="project" value="InterPro"/>
</dbReference>
<dbReference type="SUPFAM" id="SSF55486">
    <property type="entry name" value="Metalloproteases ('zincins'), catalytic domain"/>
    <property type="match status" value="1"/>
</dbReference>
<reference evidence="4" key="1">
    <citation type="submission" date="2016-10" db="EMBL/GenBank/DDBJ databases">
        <authorList>
            <person name="Varghese N."/>
            <person name="Submissions S."/>
        </authorList>
    </citation>
    <scope>NUCLEOTIDE SEQUENCE [LARGE SCALE GENOMIC DNA]</scope>
    <source>
        <strain evidence="4">DSM 45962</strain>
    </source>
</reference>
<dbReference type="Pfam" id="PF13688">
    <property type="entry name" value="Reprolysin_5"/>
    <property type="match status" value="1"/>
</dbReference>
<keyword evidence="2" id="KW-0732">Signal</keyword>
<dbReference type="RefSeq" id="WP_091555456.1">
    <property type="nucleotide sequence ID" value="NZ_BNAC01000003.1"/>
</dbReference>
<organism evidence="3 4">
    <name type="scientific">Klenkia taihuensis</name>
    <dbReference type="NCBI Taxonomy" id="1225127"/>
    <lineage>
        <taxon>Bacteria</taxon>
        <taxon>Bacillati</taxon>
        <taxon>Actinomycetota</taxon>
        <taxon>Actinomycetes</taxon>
        <taxon>Geodermatophilales</taxon>
        <taxon>Geodermatophilaceae</taxon>
        <taxon>Klenkia</taxon>
    </lineage>
</organism>
<dbReference type="InterPro" id="IPR024079">
    <property type="entry name" value="MetalloPept_cat_dom_sf"/>
</dbReference>
<feature type="region of interest" description="Disordered" evidence="1">
    <location>
        <begin position="36"/>
        <end position="104"/>
    </location>
</feature>
<protein>
    <submittedName>
        <fullName evidence="3">LGFP repeat-containing protein</fullName>
    </submittedName>
</protein>
<feature type="compositionally biased region" description="Polar residues" evidence="1">
    <location>
        <begin position="41"/>
        <end position="50"/>
    </location>
</feature>
<accession>A0A1I1JV42</accession>
<sequence length="795" mass="81057">MSHARRRRALRGAVLTATAAVLATFVVAPAAQADPTVTDVPATTSGTAEPTSVEPTPEAAPSAEATPTTESAPSTESAPPTEAAPASPGSPTPEDPGTDPGDVVVGQLMQAWPDPTAEEHTHEDHGHEDGDHAEEPLSWIEPADGDAVRVPTDSLPDVEVGSTLAVTVGDEITDEASTEQGIEPAVEVQAATVVDAATPDPTTASAGSAPTNTVTAVLVLPAGATADSMTIGTVVNTLNGAVSSFWDEQSNGTVRIAAVAGATGWVRSSQTCSSAFNLWNDVAAQIGWTQGAGKHLMLYVPQGTAGCAYGLGTVGTSIGSGGRSYVQAAALSVMAHELGHNFGLGHSSELQCDGSLESGTCQTRAYYDFYDVMGISWGQVGTLNAVQADRLGLLPTTEQVALTASSAGTTVTLAPVSATSGTRAVKLTAPDGTVYFLEYRQPSGRDAWLGDTRNAYRLDSGVVLRRAAARDGDTSLLLDGSPSGPSGWASDLRQALPVGTTSVAGGFSVAVTGTTPSAATVRVGPASMSAITSAYVGSGGAAGPLGNSTSAETCGLVRGGCFRHFAHGSIYWSPSTGTQLVTGGLRERWAALGYEYSWLGYPASGANCSLPRGGCVQVFEAGALYWVPGLGAVSISGGLWSAWAQRGYEAGSLGYPVADARCGLRGGGCVQWFERGSLYWVPGYGARSITGGLLEGWATRGYEFGNLGYPIADAFCGLIGGGCVQSFMGGSLYWVPGVGARALTGGLYQGWAARGYEVGYLGYPVADAQCGSGGVCSQSFQGGRLLWAPSRGAYT</sequence>
<dbReference type="Gene3D" id="3.40.390.10">
    <property type="entry name" value="Collagenase (Catalytic Domain)"/>
    <property type="match status" value="1"/>
</dbReference>
<dbReference type="InterPro" id="IPR013207">
    <property type="entry name" value="LGFP"/>
</dbReference>
<dbReference type="OrthoDB" id="3758789at2"/>
<dbReference type="Proteomes" id="UP000199022">
    <property type="component" value="Unassembled WGS sequence"/>
</dbReference>
<dbReference type="PROSITE" id="PS51318">
    <property type="entry name" value="TAT"/>
    <property type="match status" value="1"/>
</dbReference>
<name>A0A1I1JV42_9ACTN</name>
<dbReference type="EMBL" id="FOMD01000001">
    <property type="protein sequence ID" value="SFC52507.1"/>
    <property type="molecule type" value="Genomic_DNA"/>
</dbReference>
<feature type="compositionally biased region" description="Low complexity" evidence="1">
    <location>
        <begin position="54"/>
        <end position="87"/>
    </location>
</feature>